<proteinExistence type="inferred from homology"/>
<feature type="region of interest" description="Disordered" evidence="4">
    <location>
        <begin position="374"/>
        <end position="515"/>
    </location>
</feature>
<feature type="compositionally biased region" description="Low complexity" evidence="4">
    <location>
        <begin position="426"/>
        <end position="437"/>
    </location>
</feature>
<dbReference type="Pfam" id="PF09789">
    <property type="entry name" value="CC149"/>
    <property type="match status" value="1"/>
</dbReference>
<keyword evidence="5" id="KW-1185">Reference proteome</keyword>
<dbReference type="PANTHER" id="PTHR21682:SF2">
    <property type="entry name" value="COILED-COIL DOMAIN-CONTAINING PROTEIN 149"/>
    <property type="match status" value="1"/>
</dbReference>
<feature type="compositionally biased region" description="Polar residues" evidence="4">
    <location>
        <begin position="447"/>
        <end position="498"/>
    </location>
</feature>
<dbReference type="KEGG" id="cvn:111137976"/>
<dbReference type="PANTHER" id="PTHR21682">
    <property type="entry name" value="COILED-COIL DOMAIN-CONTAINING PROTEIN 149"/>
    <property type="match status" value="1"/>
</dbReference>
<evidence type="ECO:0000313" key="5">
    <source>
        <dbReference type="Proteomes" id="UP000694844"/>
    </source>
</evidence>
<feature type="coiled-coil region" evidence="3">
    <location>
        <begin position="101"/>
        <end position="248"/>
    </location>
</feature>
<comment type="similarity">
    <text evidence="1">Belongs to the CCDC149 family.</text>
</comment>
<accession>A0A8B8EZL0</accession>
<dbReference type="RefSeq" id="XP_022345421.1">
    <property type="nucleotide sequence ID" value="XM_022489713.1"/>
</dbReference>
<evidence type="ECO:0000313" key="6">
    <source>
        <dbReference type="RefSeq" id="XP_022345421.1"/>
    </source>
</evidence>
<feature type="compositionally biased region" description="Basic and acidic residues" evidence="4">
    <location>
        <begin position="630"/>
        <end position="639"/>
    </location>
</feature>
<reference evidence="6" key="1">
    <citation type="submission" date="2025-08" db="UniProtKB">
        <authorList>
            <consortium name="RefSeq"/>
        </authorList>
    </citation>
    <scope>IDENTIFICATION</scope>
    <source>
        <tissue evidence="6">Whole sample</tissue>
    </source>
</reference>
<dbReference type="InterPro" id="IPR019179">
    <property type="entry name" value="CC149"/>
</dbReference>
<evidence type="ECO:0000256" key="2">
    <source>
        <dbReference type="ARBA" id="ARBA00023054"/>
    </source>
</evidence>
<gene>
    <name evidence="6" type="primary">LOC111137976</name>
</gene>
<sequence>MTRFRQTDEDLRNLESRFEALHNEYLICKRKLESKCQALLILTKEMGQCRSERDQFKLMAEQLRERYQGLKKQLHGQIPKNFDDSKVGLNRLGEVSLQALLVESREQNKCLQFEVDDLKQKLQDARGDIKLLREQIARQRVGTTDEGINTRHFPAHERESLVKQLEDFRVQYTQLERDLQQVIDEKQEQETERDAYKTKYERLNQELNYILKGDERRVVDLDALIMENKYLQDRLKQMEEEKSIAMATVSKYKMLLERRKMKSALKLGPSRSGGLIISQKQVQQFLEDKSDCSVTPQTVADIKALAGALLDTVNDKNLALSHQRKTNKILGNRISELEKKIKTLEVAGLWNISTATNLEKLKEECEEVRTLIPQLSQSSEDGEASHINGQSTPESSGSSLTSSPQHTSSTPCCVSPSHQREGSGKSSPLDSLFDSSSCKLSPKEGSSELSLCSAQQSQMSDPSTSSLNVTSDDTNDELSSLTSPDSTSRLVSPPSSCNRGVHCIPSEPESPHSNKDILDTCDLDLIPEKEISSTILKQEIDGHFMENAECNELLTVSESENGKLCLEMENTEEQMNQLLETMTNKMINVNQRLKVKDKVLSDVYVQSDSNQELEDVEQSSDQPLVGNNEPPRDDLNVEC</sequence>
<protein>
    <submittedName>
        <fullName evidence="6">Coiled-coil domain-containing protein 149-like</fullName>
    </submittedName>
</protein>
<dbReference type="AlphaFoldDB" id="A0A8B8EZL0"/>
<organism evidence="5 6">
    <name type="scientific">Crassostrea virginica</name>
    <name type="common">Eastern oyster</name>
    <dbReference type="NCBI Taxonomy" id="6565"/>
    <lineage>
        <taxon>Eukaryota</taxon>
        <taxon>Metazoa</taxon>
        <taxon>Spiralia</taxon>
        <taxon>Lophotrochozoa</taxon>
        <taxon>Mollusca</taxon>
        <taxon>Bivalvia</taxon>
        <taxon>Autobranchia</taxon>
        <taxon>Pteriomorphia</taxon>
        <taxon>Ostreida</taxon>
        <taxon>Ostreoidea</taxon>
        <taxon>Ostreidae</taxon>
        <taxon>Crassostrea</taxon>
    </lineage>
</organism>
<feature type="compositionally biased region" description="Low complexity" evidence="4">
    <location>
        <begin position="391"/>
        <end position="411"/>
    </location>
</feature>
<evidence type="ECO:0000256" key="4">
    <source>
        <dbReference type="SAM" id="MobiDB-lite"/>
    </source>
</evidence>
<dbReference type="GeneID" id="111137976"/>
<evidence type="ECO:0000256" key="1">
    <source>
        <dbReference type="ARBA" id="ARBA00005872"/>
    </source>
</evidence>
<keyword evidence="2 3" id="KW-0175">Coiled coil</keyword>
<evidence type="ECO:0000256" key="3">
    <source>
        <dbReference type="SAM" id="Coils"/>
    </source>
</evidence>
<feature type="coiled-coil region" evidence="3">
    <location>
        <begin position="561"/>
        <end position="588"/>
    </location>
</feature>
<name>A0A8B8EZL0_CRAVI</name>
<dbReference type="Proteomes" id="UP000694844">
    <property type="component" value="Chromosome 5"/>
</dbReference>
<feature type="region of interest" description="Disordered" evidence="4">
    <location>
        <begin position="608"/>
        <end position="639"/>
    </location>
</feature>
<dbReference type="OrthoDB" id="5917629at2759"/>